<evidence type="ECO:0000313" key="3">
    <source>
        <dbReference type="Proteomes" id="UP000323824"/>
    </source>
</evidence>
<organism evidence="2 3">
    <name type="scientific">Thiospirochaeta perfilievii</name>
    <dbReference type="NCBI Taxonomy" id="252967"/>
    <lineage>
        <taxon>Bacteria</taxon>
        <taxon>Pseudomonadati</taxon>
        <taxon>Spirochaetota</taxon>
        <taxon>Spirochaetia</taxon>
        <taxon>Spirochaetales</taxon>
        <taxon>Spirochaetaceae</taxon>
        <taxon>Thiospirochaeta</taxon>
    </lineage>
</organism>
<dbReference type="InterPro" id="IPR046866">
    <property type="entry name" value="FapA_N"/>
</dbReference>
<protein>
    <submittedName>
        <fullName evidence="2">DUF342 domain-containing protein</fullName>
    </submittedName>
</protein>
<evidence type="ECO:0000259" key="1">
    <source>
        <dbReference type="Pfam" id="PF20250"/>
    </source>
</evidence>
<dbReference type="EMBL" id="CP035807">
    <property type="protein sequence ID" value="QEN04254.1"/>
    <property type="molecule type" value="Genomic_DNA"/>
</dbReference>
<dbReference type="PANTHER" id="PTHR38032">
    <property type="entry name" value="POLYMERASE-RELATED"/>
    <property type="match status" value="1"/>
</dbReference>
<sequence length="492" mass="54786">MSIYYPLFTVLYIYTFIMNKFSPNFNGKLSKKVFILLKFADNFLMSNCELKITLSEDDFKAYADFIPAVGEGAELSILYVKSALAEAEITEGLDWDLINSTIDYCNSSKKVRTGVKIATGTKPVSEVPAHWNLEEKFFKNAMGLDLGSGQIDYHEVSKFIMVKKGELIARRDNGRPGVNGLSVKKKIIPFKKKKIIQFSNGRNTAELKGNLYAAISGRYEVSEDRDIHINDVLHIEHNVDYSTGNISFNKDVIIEGEIKDGFKVAAGGSLYCKSNVDATDILCRKNLVVDKGIIGRKEAMVRVGGKITARFIENCHVESKSGIEVEKNIMNSKVFTLGRLDLGENGSLVSSSVHSELGVIAKNIGKDGSPNSEIEIGFSYIDKRAIDSISQRVEVLKEKLGKLNKLPEYRKTDKKLDLIKQIESVISRGSAELEEKKKSLYKYPDATVSVSGTIFAGNIITICGVKYSLTEDKKKVKFYLNKESLRVESVPI</sequence>
<gene>
    <name evidence="2" type="ORF">EW093_05920</name>
</gene>
<dbReference type="Pfam" id="PF03961">
    <property type="entry name" value="FapA"/>
    <property type="match status" value="1"/>
</dbReference>
<reference evidence="2 3" key="2">
    <citation type="submission" date="2019-09" db="EMBL/GenBank/DDBJ databases">
        <title>Complete Genome Sequence and Methylome Analysis of free living Spirochaetas.</title>
        <authorList>
            <person name="Leshcheva N."/>
            <person name="Mikheeva N."/>
        </authorList>
    </citation>
    <scope>NUCLEOTIDE SEQUENCE [LARGE SCALE GENOMIC DNA]</scope>
    <source>
        <strain evidence="2 3">P</strain>
    </source>
</reference>
<proteinExistence type="predicted"/>
<dbReference type="InterPro" id="IPR046865">
    <property type="entry name" value="FapA_b_solenoid"/>
</dbReference>
<evidence type="ECO:0000313" key="2">
    <source>
        <dbReference type="EMBL" id="QEN04254.1"/>
    </source>
</evidence>
<dbReference type="PANTHER" id="PTHR38032:SF1">
    <property type="entry name" value="RNA-BINDING PROTEIN KHPB N-TERMINAL DOMAIN-CONTAINING PROTEIN"/>
    <property type="match status" value="1"/>
</dbReference>
<keyword evidence="3" id="KW-1185">Reference proteome</keyword>
<dbReference type="KEGG" id="sper:EW093_05920"/>
<name>A0A5C1QC58_9SPIO</name>
<feature type="domain" description="Flagellar Assembly Protein A N-terminal region" evidence="1">
    <location>
        <begin position="51"/>
        <end position="222"/>
    </location>
</feature>
<dbReference type="AlphaFoldDB" id="A0A5C1QC58"/>
<dbReference type="InterPro" id="IPR005646">
    <property type="entry name" value="FapA"/>
</dbReference>
<dbReference type="Pfam" id="PF20250">
    <property type="entry name" value="FapA_N"/>
    <property type="match status" value="1"/>
</dbReference>
<reference evidence="2 3" key="1">
    <citation type="submission" date="2019-02" db="EMBL/GenBank/DDBJ databases">
        <authorList>
            <person name="Fomenkov A."/>
            <person name="Dubinina G."/>
            <person name="Grabovich M."/>
            <person name="Vincze T."/>
            <person name="Roberts R.J."/>
        </authorList>
    </citation>
    <scope>NUCLEOTIDE SEQUENCE [LARGE SCALE GENOMIC DNA]</scope>
    <source>
        <strain evidence="2 3">P</strain>
    </source>
</reference>
<accession>A0A5C1QC58</accession>
<dbReference type="Proteomes" id="UP000323824">
    <property type="component" value="Chromosome"/>
</dbReference>
<dbReference type="OrthoDB" id="9816426at2"/>